<dbReference type="STRING" id="1920490.GCA_001895925_04149"/>
<evidence type="ECO:0000313" key="10">
    <source>
        <dbReference type="EMBL" id="PSB20350.1"/>
    </source>
</evidence>
<dbReference type="InterPro" id="IPR034054">
    <property type="entry name" value="Pep_S8_PrcA"/>
</dbReference>
<comment type="similarity">
    <text evidence="1 6 7">Belongs to the peptidase S8 family.</text>
</comment>
<feature type="region of interest" description="Disordered" evidence="8">
    <location>
        <begin position="1"/>
        <end position="25"/>
    </location>
</feature>
<evidence type="ECO:0000256" key="5">
    <source>
        <dbReference type="PIRSR" id="PIRSR615500-1"/>
    </source>
</evidence>
<dbReference type="InterPro" id="IPR008979">
    <property type="entry name" value="Galactose-bd-like_sf"/>
</dbReference>
<dbReference type="PANTHER" id="PTHR42884:SF14">
    <property type="entry name" value="NEUROENDOCRINE CONVERTASE 1"/>
    <property type="match status" value="1"/>
</dbReference>
<reference evidence="10 11" key="1">
    <citation type="submission" date="2018-02" db="EMBL/GenBank/DDBJ databases">
        <authorList>
            <person name="Cohen D.B."/>
            <person name="Kent A.D."/>
        </authorList>
    </citation>
    <scope>NUCLEOTIDE SEQUENCE [LARGE SCALE GENOMIC DNA]</scope>
    <source>
        <strain evidence="10 11">ULC007</strain>
    </source>
</reference>
<dbReference type="Proteomes" id="UP000238634">
    <property type="component" value="Unassembled WGS sequence"/>
</dbReference>
<evidence type="ECO:0000256" key="6">
    <source>
        <dbReference type="PROSITE-ProRule" id="PRU01240"/>
    </source>
</evidence>
<keyword evidence="2 6" id="KW-0645">Protease</keyword>
<dbReference type="InterPro" id="IPR002884">
    <property type="entry name" value="P_dom"/>
</dbReference>
<evidence type="ECO:0000313" key="11">
    <source>
        <dbReference type="Proteomes" id="UP000238634"/>
    </source>
</evidence>
<dbReference type="PANTHER" id="PTHR42884">
    <property type="entry name" value="PROPROTEIN CONVERTASE SUBTILISIN/KEXIN-RELATED"/>
    <property type="match status" value="1"/>
</dbReference>
<keyword evidence="4 6" id="KW-0720">Serine protease</keyword>
<comment type="caution">
    <text evidence="10">The sequence shown here is derived from an EMBL/GenBank/DDBJ whole genome shotgun (WGS) entry which is preliminary data.</text>
</comment>
<protein>
    <submittedName>
        <fullName evidence="10">Peptidase S8</fullName>
    </submittedName>
</protein>
<dbReference type="InterPro" id="IPR023828">
    <property type="entry name" value="Peptidase_S8_Ser-AS"/>
</dbReference>
<dbReference type="GO" id="GO:0016485">
    <property type="term" value="P:protein processing"/>
    <property type="evidence" value="ECO:0007669"/>
    <property type="project" value="TreeGrafter"/>
</dbReference>
<dbReference type="InterPro" id="IPR022398">
    <property type="entry name" value="Peptidase_S8_His-AS"/>
</dbReference>
<dbReference type="PROSITE" id="PS51892">
    <property type="entry name" value="SUBTILASE"/>
    <property type="match status" value="1"/>
</dbReference>
<dbReference type="OrthoDB" id="9798386at2"/>
<dbReference type="PROSITE" id="PS00138">
    <property type="entry name" value="SUBTILASE_SER"/>
    <property type="match status" value="1"/>
</dbReference>
<dbReference type="Gene3D" id="2.60.120.260">
    <property type="entry name" value="Galactose-binding domain-like"/>
    <property type="match status" value="1"/>
</dbReference>
<dbReference type="InterPro" id="IPR015500">
    <property type="entry name" value="Peptidase_S8_subtilisin-rel"/>
</dbReference>
<feature type="domain" description="P/Homo B" evidence="9">
    <location>
        <begin position="583"/>
        <end position="710"/>
    </location>
</feature>
<evidence type="ECO:0000256" key="3">
    <source>
        <dbReference type="ARBA" id="ARBA00022801"/>
    </source>
</evidence>
<feature type="active site" description="Charge relay system" evidence="5 6">
    <location>
        <position position="501"/>
    </location>
</feature>
<feature type="compositionally biased region" description="Polar residues" evidence="8">
    <location>
        <begin position="1"/>
        <end position="17"/>
    </location>
</feature>
<sequence>MTNPSNVPNSAQNQPANASVAEESRGKILQRGGEELLLEKVDDRFTVHAGSGQQARDLANRFPATVAPGTAPPELTEFVVNPAQKDQVLNEVRQADTVEYASHVYQVKDNPASRIYLTNQVTIQFAPSVSAETIATITSELGLRQVKPIVGVNNAFVFELTSDAKENPMKMTNRLIARTDVMTAEPNVIVKTQSHYRPKDPLYAKQWHLNHTGGFGLTSGSHVFAEQAWDVTRGSRSIVVAVMDDGMDLNHPDFQGVGKIVAPRDFKGDDFDPDPDEAGEDHGTSCAGVAVAEENGFGVVGAAPECALMPIRTTGFLDDDTIESLFDWATTKGAAVISCSWGPSAVYFPLSLRMRAALTRAATEGRNGKGCVIVFAAGNANRPTNGTVNESGWPRDAVSNTTISGDTKWLGGFSVHPDIITVSASTSLNKKAAYSNWGAEVSVCAPSNNAPPGVGLPNLGYVATPPQVKVQLQGLGVFTTDRVNAAGYDASSFTSEFGGTSSATPLVAGIAALVLSANPELTAQEVRQVLQQSADKIVDSDADPQLGLRKGTYESNGRCDWFGYGKVNAAKAVQMAVQKRAMLAASQRSIQLQNNTSIAIPDNNPQGIVSVIQVADSAIVRDVQVALDIDHTYLGDLEISLVSPSGSAVMLQGRTLGRRTKLQTIYSLQTTPTLRKFFSQQTQGRWQLRIIDSIANDIGTLNWWKLTLGA</sequence>
<evidence type="ECO:0000256" key="1">
    <source>
        <dbReference type="ARBA" id="ARBA00011073"/>
    </source>
</evidence>
<evidence type="ECO:0000259" key="9">
    <source>
        <dbReference type="PROSITE" id="PS51829"/>
    </source>
</evidence>
<dbReference type="EMBL" id="PVWG01000006">
    <property type="protein sequence ID" value="PSB20350.1"/>
    <property type="molecule type" value="Genomic_DNA"/>
</dbReference>
<keyword evidence="11" id="KW-1185">Reference proteome</keyword>
<reference evidence="10 11" key="2">
    <citation type="submission" date="2018-03" db="EMBL/GenBank/DDBJ databases">
        <title>The ancient ancestry and fast evolution of plastids.</title>
        <authorList>
            <person name="Moore K.R."/>
            <person name="Magnabosco C."/>
            <person name="Momper L."/>
            <person name="Gold D.A."/>
            <person name="Bosak T."/>
            <person name="Fournier G.P."/>
        </authorList>
    </citation>
    <scope>NUCLEOTIDE SEQUENCE [LARGE SCALE GENOMIC DNA]</scope>
    <source>
        <strain evidence="10 11">ULC007</strain>
    </source>
</reference>
<dbReference type="RefSeq" id="WP_083582757.1">
    <property type="nucleotide sequence ID" value="NZ_MPPI01000006.1"/>
</dbReference>
<dbReference type="GO" id="GO:0012505">
    <property type="term" value="C:endomembrane system"/>
    <property type="evidence" value="ECO:0007669"/>
    <property type="project" value="UniProtKB-ARBA"/>
</dbReference>
<dbReference type="Gene3D" id="3.40.50.200">
    <property type="entry name" value="Peptidase S8/S53 domain"/>
    <property type="match status" value="1"/>
</dbReference>
<dbReference type="SUPFAM" id="SSF49785">
    <property type="entry name" value="Galactose-binding domain-like"/>
    <property type="match status" value="1"/>
</dbReference>
<dbReference type="Pfam" id="PF00082">
    <property type="entry name" value="Peptidase_S8"/>
    <property type="match status" value="1"/>
</dbReference>
<feature type="active site" description="Charge relay system" evidence="5 6">
    <location>
        <position position="282"/>
    </location>
</feature>
<feature type="active site" description="Charge relay system" evidence="5 6">
    <location>
        <position position="244"/>
    </location>
</feature>
<dbReference type="GO" id="GO:0004252">
    <property type="term" value="F:serine-type endopeptidase activity"/>
    <property type="evidence" value="ECO:0007669"/>
    <property type="project" value="UniProtKB-UniRule"/>
</dbReference>
<dbReference type="InterPro" id="IPR036852">
    <property type="entry name" value="Peptidase_S8/S53_dom_sf"/>
</dbReference>
<accession>A0A2T1DIL8</accession>
<gene>
    <name evidence="10" type="ORF">C7B65_07870</name>
</gene>
<dbReference type="GO" id="GO:0005737">
    <property type="term" value="C:cytoplasm"/>
    <property type="evidence" value="ECO:0007669"/>
    <property type="project" value="UniProtKB-ARBA"/>
</dbReference>
<evidence type="ECO:0000256" key="7">
    <source>
        <dbReference type="RuleBase" id="RU003355"/>
    </source>
</evidence>
<dbReference type="InterPro" id="IPR023827">
    <property type="entry name" value="Peptidase_S8_Asp-AS"/>
</dbReference>
<evidence type="ECO:0000256" key="8">
    <source>
        <dbReference type="SAM" id="MobiDB-lite"/>
    </source>
</evidence>
<keyword evidence="3 6" id="KW-0378">Hydrolase</keyword>
<evidence type="ECO:0000256" key="4">
    <source>
        <dbReference type="ARBA" id="ARBA00022825"/>
    </source>
</evidence>
<dbReference type="InterPro" id="IPR000209">
    <property type="entry name" value="Peptidase_S8/S53_dom"/>
</dbReference>
<dbReference type="CDD" id="cd07498">
    <property type="entry name" value="Peptidases_S8_15"/>
    <property type="match status" value="1"/>
</dbReference>
<name>A0A2T1DIL8_9CYAN</name>
<dbReference type="PRINTS" id="PR00723">
    <property type="entry name" value="SUBTILISIN"/>
</dbReference>
<dbReference type="PROSITE" id="PS51829">
    <property type="entry name" value="P_HOMO_B"/>
    <property type="match status" value="1"/>
</dbReference>
<proteinExistence type="inferred from homology"/>
<organism evidence="10 11">
    <name type="scientific">Phormidesmis priestleyi ULC007</name>
    <dbReference type="NCBI Taxonomy" id="1920490"/>
    <lineage>
        <taxon>Bacteria</taxon>
        <taxon>Bacillati</taxon>
        <taxon>Cyanobacteriota</taxon>
        <taxon>Cyanophyceae</taxon>
        <taxon>Leptolyngbyales</taxon>
        <taxon>Leptolyngbyaceae</taxon>
        <taxon>Phormidesmis</taxon>
    </lineage>
</organism>
<dbReference type="GO" id="GO:0016020">
    <property type="term" value="C:membrane"/>
    <property type="evidence" value="ECO:0007669"/>
    <property type="project" value="TreeGrafter"/>
</dbReference>
<dbReference type="PROSITE" id="PS00136">
    <property type="entry name" value="SUBTILASE_ASP"/>
    <property type="match status" value="1"/>
</dbReference>
<dbReference type="SUPFAM" id="SSF52743">
    <property type="entry name" value="Subtilisin-like"/>
    <property type="match status" value="1"/>
</dbReference>
<dbReference type="AlphaFoldDB" id="A0A2T1DIL8"/>
<dbReference type="Pfam" id="PF01483">
    <property type="entry name" value="P_proprotein"/>
    <property type="match status" value="1"/>
</dbReference>
<dbReference type="PROSITE" id="PS00137">
    <property type="entry name" value="SUBTILASE_HIS"/>
    <property type="match status" value="1"/>
</dbReference>
<evidence type="ECO:0000256" key="2">
    <source>
        <dbReference type="ARBA" id="ARBA00022670"/>
    </source>
</evidence>